<dbReference type="Proteomes" id="UP000214566">
    <property type="component" value="Unassembled WGS sequence"/>
</dbReference>
<organism evidence="1 2">
    <name type="scientific">Thiomonas delicata</name>
    <name type="common">Thiomonas cuprina</name>
    <dbReference type="NCBI Taxonomy" id="364030"/>
    <lineage>
        <taxon>Bacteria</taxon>
        <taxon>Pseudomonadati</taxon>
        <taxon>Pseudomonadota</taxon>
        <taxon>Betaproteobacteria</taxon>
        <taxon>Burkholderiales</taxon>
        <taxon>Thiomonas</taxon>
    </lineage>
</organism>
<proteinExistence type="predicted"/>
<dbReference type="Pfam" id="PF13707">
    <property type="entry name" value="RloB"/>
    <property type="match status" value="1"/>
</dbReference>
<dbReference type="OrthoDB" id="9796523at2"/>
<keyword evidence="2" id="KW-1185">Reference proteome</keyword>
<dbReference type="AlphaFoldDB" id="A0A238D9P5"/>
<dbReference type="RefSeq" id="WP_094161981.1">
    <property type="nucleotide sequence ID" value="NZ_LT592171.1"/>
</dbReference>
<dbReference type="EMBL" id="FLMQ01000058">
    <property type="protein sequence ID" value="SBP90043.1"/>
    <property type="molecule type" value="Genomic_DNA"/>
</dbReference>
<dbReference type="InterPro" id="IPR025591">
    <property type="entry name" value="RloB"/>
</dbReference>
<evidence type="ECO:0008006" key="3">
    <source>
        <dbReference type="Google" id="ProtNLM"/>
    </source>
</evidence>
<accession>A0A238D9P5</accession>
<evidence type="ECO:0000313" key="2">
    <source>
        <dbReference type="Proteomes" id="UP000214566"/>
    </source>
</evidence>
<reference evidence="1 2" key="1">
    <citation type="submission" date="2016-06" db="EMBL/GenBank/DDBJ databases">
        <authorList>
            <person name="Kjaerup R.B."/>
            <person name="Dalgaard T.S."/>
            <person name="Juul-Madsen H.R."/>
        </authorList>
    </citation>
    <scope>NUCLEOTIDE SEQUENCE [LARGE SCALE GENOMIC DNA]</scope>
    <source>
        <strain evidence="1 2">DSM 16361</strain>
    </source>
</reference>
<protein>
    <recommendedName>
        <fullName evidence="3">RloB domain-containing protein</fullName>
    </recommendedName>
</protein>
<name>A0A238D9P5_THIDL</name>
<evidence type="ECO:0000313" key="1">
    <source>
        <dbReference type="EMBL" id="SBP90043.1"/>
    </source>
</evidence>
<sequence>MGRDNSPKERQRQQLERKKQGRCAGYARILIVSEGRKTEPLYFDEIRIDQRLPTANIAAIPSALGTEPIQVVQYAKDLFERGDIHKGIEPRVFDQVYAVFDRDDHASYFNALELAESLDGKLRNDNKRPVTFKAIASVPSFELWLLLHDEDIQAPIHRDEVMRRLKQHIPGYEKGAGRAFATTRDRLDTATQRARALAARFNAYSDPEPYTAIVELVNLLITLRGG</sequence>
<gene>
    <name evidence="1" type="ORF">THIARS_90193</name>
</gene>